<dbReference type="PANTHER" id="PTHR45623:SF13">
    <property type="entry name" value="HELICASE PROTEIN MOM1"/>
    <property type="match status" value="1"/>
</dbReference>
<evidence type="ECO:0000313" key="4">
    <source>
        <dbReference type="Proteomes" id="UP001293254"/>
    </source>
</evidence>
<organism evidence="3 4">
    <name type="scientific">Sesamum alatum</name>
    <dbReference type="NCBI Taxonomy" id="300844"/>
    <lineage>
        <taxon>Eukaryota</taxon>
        <taxon>Viridiplantae</taxon>
        <taxon>Streptophyta</taxon>
        <taxon>Embryophyta</taxon>
        <taxon>Tracheophyta</taxon>
        <taxon>Spermatophyta</taxon>
        <taxon>Magnoliopsida</taxon>
        <taxon>eudicotyledons</taxon>
        <taxon>Gunneridae</taxon>
        <taxon>Pentapetalae</taxon>
        <taxon>asterids</taxon>
        <taxon>lamiids</taxon>
        <taxon>Lamiales</taxon>
        <taxon>Pedaliaceae</taxon>
        <taxon>Sesamum</taxon>
    </lineage>
</organism>
<evidence type="ECO:0000256" key="2">
    <source>
        <dbReference type="SAM" id="MobiDB-lite"/>
    </source>
</evidence>
<keyword evidence="4" id="KW-1185">Reference proteome</keyword>
<name>A0AAE2CEH1_9LAMI</name>
<dbReference type="GO" id="GO:0003682">
    <property type="term" value="F:chromatin binding"/>
    <property type="evidence" value="ECO:0007669"/>
    <property type="project" value="TreeGrafter"/>
</dbReference>
<dbReference type="GO" id="GO:0016887">
    <property type="term" value="F:ATP hydrolysis activity"/>
    <property type="evidence" value="ECO:0007669"/>
    <property type="project" value="TreeGrafter"/>
</dbReference>
<keyword evidence="3" id="KW-0547">Nucleotide-binding</keyword>
<protein>
    <submittedName>
        <fullName evidence="3">Helicase protein MOM1</fullName>
    </submittedName>
</protein>
<accession>A0AAE2CEH1</accession>
<evidence type="ECO:0000313" key="3">
    <source>
        <dbReference type="EMBL" id="KAK4419209.1"/>
    </source>
</evidence>
<dbReference type="InterPro" id="IPR027417">
    <property type="entry name" value="P-loop_NTPase"/>
</dbReference>
<dbReference type="EMBL" id="JACGWO010000009">
    <property type="protein sequence ID" value="KAK4419209.1"/>
    <property type="molecule type" value="Genomic_DNA"/>
</dbReference>
<dbReference type="Proteomes" id="UP001293254">
    <property type="component" value="Unassembled WGS sequence"/>
</dbReference>
<reference evidence="3" key="2">
    <citation type="journal article" date="2024" name="Plant">
        <title>Genomic evolution and insights into agronomic trait innovations of Sesamum species.</title>
        <authorList>
            <person name="Miao H."/>
            <person name="Wang L."/>
            <person name="Qu L."/>
            <person name="Liu H."/>
            <person name="Sun Y."/>
            <person name="Le M."/>
            <person name="Wang Q."/>
            <person name="Wei S."/>
            <person name="Zheng Y."/>
            <person name="Lin W."/>
            <person name="Duan Y."/>
            <person name="Cao H."/>
            <person name="Xiong S."/>
            <person name="Wang X."/>
            <person name="Wei L."/>
            <person name="Li C."/>
            <person name="Ma Q."/>
            <person name="Ju M."/>
            <person name="Zhao R."/>
            <person name="Li G."/>
            <person name="Mu C."/>
            <person name="Tian Q."/>
            <person name="Mei H."/>
            <person name="Zhang T."/>
            <person name="Gao T."/>
            <person name="Zhang H."/>
        </authorList>
    </citation>
    <scope>NUCLEOTIDE SEQUENCE</scope>
    <source>
        <strain evidence="3">3651</strain>
    </source>
</reference>
<dbReference type="AlphaFoldDB" id="A0AAE2CEH1"/>
<dbReference type="GO" id="GO:0005634">
    <property type="term" value="C:nucleus"/>
    <property type="evidence" value="ECO:0007669"/>
    <property type="project" value="TreeGrafter"/>
</dbReference>
<comment type="caution">
    <text evidence="3">The sequence shown here is derived from an EMBL/GenBank/DDBJ whole genome shotgun (WGS) entry which is preliminary data.</text>
</comment>
<dbReference type="Gene3D" id="3.40.50.300">
    <property type="entry name" value="P-loop containing nucleotide triphosphate hydrolases"/>
    <property type="match status" value="1"/>
</dbReference>
<feature type="region of interest" description="Disordered" evidence="2">
    <location>
        <begin position="87"/>
        <end position="110"/>
    </location>
</feature>
<gene>
    <name evidence="3" type="ORF">Salat_2333700</name>
</gene>
<dbReference type="PANTHER" id="PTHR45623">
    <property type="entry name" value="CHROMODOMAIN-HELICASE-DNA-BINDING PROTEIN 3-RELATED-RELATED"/>
    <property type="match status" value="1"/>
</dbReference>
<sequence length="357" mass="40483">MPILMNVCTVPDQGAAENMNTVKSWNKRNYNENEKEATVAVHQVSKTKKLNGRYYKKLLRSLAKKAKGSDLSIQRKDKLFQSEVHVTGPNRSDEDETTNIHSSSAHSQHKRVDFLLRRVRYSDHAERSNSSNHATKTKLQGNQCNLYMSKLKEKSVHSIANECKCTTANFVEYWVPVRLSNVQIEQYCGSLFSNAKLLCSSLKHESTEILHDILVSARKCCDHPYLVERSLRNSLIQGIPAPEQLDAEIKLSTKLLLLHKIVLEIKRRGLRVLILYQSLWGSGPISTGDILDDIIHEKFGKDSFVRISEGISRSKRRAALKTFNDKGSGRFVCLMETRACLPSIKLASIDTVIFLQQ</sequence>
<dbReference type="GO" id="GO:0000785">
    <property type="term" value="C:chromatin"/>
    <property type="evidence" value="ECO:0007669"/>
    <property type="project" value="TreeGrafter"/>
</dbReference>
<keyword evidence="3" id="KW-0347">Helicase</keyword>
<dbReference type="GO" id="GO:0042393">
    <property type="term" value="F:histone binding"/>
    <property type="evidence" value="ECO:0007669"/>
    <property type="project" value="TreeGrafter"/>
</dbReference>
<dbReference type="GO" id="GO:0003677">
    <property type="term" value="F:DNA binding"/>
    <property type="evidence" value="ECO:0007669"/>
    <property type="project" value="TreeGrafter"/>
</dbReference>
<keyword evidence="3" id="KW-0378">Hydrolase</keyword>
<dbReference type="GO" id="GO:0004386">
    <property type="term" value="F:helicase activity"/>
    <property type="evidence" value="ECO:0007669"/>
    <property type="project" value="UniProtKB-KW"/>
</dbReference>
<evidence type="ECO:0000256" key="1">
    <source>
        <dbReference type="ARBA" id="ARBA00023242"/>
    </source>
</evidence>
<reference evidence="3" key="1">
    <citation type="submission" date="2020-06" db="EMBL/GenBank/DDBJ databases">
        <authorList>
            <person name="Li T."/>
            <person name="Hu X."/>
            <person name="Zhang T."/>
            <person name="Song X."/>
            <person name="Zhang H."/>
            <person name="Dai N."/>
            <person name="Sheng W."/>
            <person name="Hou X."/>
            <person name="Wei L."/>
        </authorList>
    </citation>
    <scope>NUCLEOTIDE SEQUENCE</scope>
    <source>
        <strain evidence="3">3651</strain>
        <tissue evidence="3">Leaf</tissue>
    </source>
</reference>
<keyword evidence="3" id="KW-0067">ATP-binding</keyword>
<dbReference type="SUPFAM" id="SSF52540">
    <property type="entry name" value="P-loop containing nucleoside triphosphate hydrolases"/>
    <property type="match status" value="1"/>
</dbReference>
<proteinExistence type="predicted"/>
<dbReference type="GO" id="GO:0140658">
    <property type="term" value="F:ATP-dependent chromatin remodeler activity"/>
    <property type="evidence" value="ECO:0007669"/>
    <property type="project" value="TreeGrafter"/>
</dbReference>
<keyword evidence="1" id="KW-0539">Nucleus</keyword>